<evidence type="ECO:0000256" key="3">
    <source>
        <dbReference type="ARBA" id="ARBA00023125"/>
    </source>
</evidence>
<keyword evidence="4" id="KW-0804">Transcription</keyword>
<comment type="similarity">
    <text evidence="6">Belongs to the AP2/ERF transcription factor family. AP2 subfamily.</text>
</comment>
<evidence type="ECO:0000256" key="4">
    <source>
        <dbReference type="ARBA" id="ARBA00023163"/>
    </source>
</evidence>
<keyword evidence="2" id="KW-0805">Transcription regulation</keyword>
<feature type="region of interest" description="Disordered" evidence="7">
    <location>
        <begin position="234"/>
        <end position="254"/>
    </location>
</feature>
<evidence type="ECO:0000259" key="8">
    <source>
        <dbReference type="PROSITE" id="PS51032"/>
    </source>
</evidence>
<dbReference type="InterPro" id="IPR001471">
    <property type="entry name" value="AP2/ERF_dom"/>
</dbReference>
<evidence type="ECO:0000256" key="7">
    <source>
        <dbReference type="SAM" id="MobiDB-lite"/>
    </source>
</evidence>
<evidence type="ECO:0000256" key="1">
    <source>
        <dbReference type="ARBA" id="ARBA00004123"/>
    </source>
</evidence>
<dbReference type="PANTHER" id="PTHR32467">
    <property type="entry name" value="AP2-LIKE ETHYLENE-RESPONSIVE TRANSCRIPTION FACTOR"/>
    <property type="match status" value="1"/>
</dbReference>
<dbReference type="Gene3D" id="3.30.730.10">
    <property type="entry name" value="AP2/ERF domain"/>
    <property type="match status" value="1"/>
</dbReference>
<feature type="domain" description="AP2/ERF" evidence="8">
    <location>
        <begin position="1"/>
        <end position="30"/>
    </location>
</feature>
<sequence>GGYDKEEKAARAYDLAALKYWGATTTTNFPVNNYEKELEEMKHMTRQEFVASLRRKSSGFSRGASIYRGVTRAPPTWEVASEDRESCREQGSLLGHLQHAGGGCRGVRHRGDQVPGAQRCHQLRYDALRRQEHPRQHRAPHRQRRQAPQGRRGGHGVVPRAAAAAARRRCERLRHGRPGRLRCGVPPPSPLRRRRCCVADHRVPGAASAGFWRRWWTHVPPLRPCAAAARVVQAGAGPRGDRGRAQPAGAPPPQPRCWWRRARLLLAACPGDAAAARRPWQHRQRGRRLAGAQHWLQLRSVQQRRRRELYAANE</sequence>
<dbReference type="AlphaFoldDB" id="A0A453G4L2"/>
<dbReference type="InterPro" id="IPR016177">
    <property type="entry name" value="DNA-bd_dom_sf"/>
</dbReference>
<evidence type="ECO:0000313" key="10">
    <source>
        <dbReference type="Proteomes" id="UP000015105"/>
    </source>
</evidence>
<dbReference type="Proteomes" id="UP000015105">
    <property type="component" value="Chromosome 3D"/>
</dbReference>
<evidence type="ECO:0000256" key="5">
    <source>
        <dbReference type="ARBA" id="ARBA00023242"/>
    </source>
</evidence>
<feature type="region of interest" description="Disordered" evidence="7">
    <location>
        <begin position="130"/>
        <end position="168"/>
    </location>
</feature>
<dbReference type="GO" id="GO:0005634">
    <property type="term" value="C:nucleus"/>
    <property type="evidence" value="ECO:0007669"/>
    <property type="project" value="UniProtKB-SubCell"/>
</dbReference>
<evidence type="ECO:0000256" key="6">
    <source>
        <dbReference type="ARBA" id="ARBA00037973"/>
    </source>
</evidence>
<keyword evidence="3" id="KW-0238">DNA-binding</keyword>
<protein>
    <recommendedName>
        <fullName evidence="8">AP2/ERF domain-containing protein</fullName>
    </recommendedName>
</protein>
<reference evidence="9" key="5">
    <citation type="journal article" date="2021" name="G3 (Bethesda)">
        <title>Aegilops tauschii genome assembly Aet v5.0 features greater sequence contiguity and improved annotation.</title>
        <authorList>
            <person name="Wang L."/>
            <person name="Zhu T."/>
            <person name="Rodriguez J.C."/>
            <person name="Deal K.R."/>
            <person name="Dubcovsky J."/>
            <person name="McGuire P.E."/>
            <person name="Lux T."/>
            <person name="Spannagl M."/>
            <person name="Mayer K.F.X."/>
            <person name="Baldrich P."/>
            <person name="Meyers B.C."/>
            <person name="Huo N."/>
            <person name="Gu Y.Q."/>
            <person name="Zhou H."/>
            <person name="Devos K.M."/>
            <person name="Bennetzen J.L."/>
            <person name="Unver T."/>
            <person name="Budak H."/>
            <person name="Gulick P.J."/>
            <person name="Galiba G."/>
            <person name="Kalapos B."/>
            <person name="Nelson D.R."/>
            <person name="Li P."/>
            <person name="You F.M."/>
            <person name="Luo M.C."/>
            <person name="Dvorak J."/>
        </authorList>
    </citation>
    <scope>NUCLEOTIDE SEQUENCE [LARGE SCALE GENOMIC DNA]</scope>
    <source>
        <strain evidence="9">cv. AL8/78</strain>
    </source>
</reference>
<dbReference type="SMART" id="SM00380">
    <property type="entry name" value="AP2"/>
    <property type="match status" value="1"/>
</dbReference>
<accession>A0A453G4L2</accession>
<dbReference type="GO" id="GO:0003700">
    <property type="term" value="F:DNA-binding transcription factor activity"/>
    <property type="evidence" value="ECO:0007669"/>
    <property type="project" value="InterPro"/>
</dbReference>
<organism evidence="9 10">
    <name type="scientific">Aegilops tauschii subsp. strangulata</name>
    <name type="common">Goatgrass</name>
    <dbReference type="NCBI Taxonomy" id="200361"/>
    <lineage>
        <taxon>Eukaryota</taxon>
        <taxon>Viridiplantae</taxon>
        <taxon>Streptophyta</taxon>
        <taxon>Embryophyta</taxon>
        <taxon>Tracheophyta</taxon>
        <taxon>Spermatophyta</taxon>
        <taxon>Magnoliopsida</taxon>
        <taxon>Liliopsida</taxon>
        <taxon>Poales</taxon>
        <taxon>Poaceae</taxon>
        <taxon>BOP clade</taxon>
        <taxon>Pooideae</taxon>
        <taxon>Triticodae</taxon>
        <taxon>Triticeae</taxon>
        <taxon>Triticinae</taxon>
        <taxon>Aegilops</taxon>
    </lineage>
</organism>
<reference evidence="10" key="1">
    <citation type="journal article" date="2014" name="Science">
        <title>Ancient hybridizations among the ancestral genomes of bread wheat.</title>
        <authorList>
            <consortium name="International Wheat Genome Sequencing Consortium,"/>
            <person name="Marcussen T."/>
            <person name="Sandve S.R."/>
            <person name="Heier L."/>
            <person name="Spannagl M."/>
            <person name="Pfeifer M."/>
            <person name="Jakobsen K.S."/>
            <person name="Wulff B.B."/>
            <person name="Steuernagel B."/>
            <person name="Mayer K.F."/>
            <person name="Olsen O.A."/>
        </authorList>
    </citation>
    <scope>NUCLEOTIDE SEQUENCE [LARGE SCALE GENOMIC DNA]</scope>
    <source>
        <strain evidence="10">cv. AL8/78</strain>
    </source>
</reference>
<dbReference type="SUPFAM" id="SSF54171">
    <property type="entry name" value="DNA-binding domain"/>
    <property type="match status" value="1"/>
</dbReference>
<evidence type="ECO:0000313" key="9">
    <source>
        <dbReference type="EnsemblPlants" id="AET3Gv20879600.8"/>
    </source>
</evidence>
<reference evidence="10" key="2">
    <citation type="journal article" date="2017" name="Nat. Plants">
        <title>The Aegilops tauschii genome reveals multiple impacts of transposons.</title>
        <authorList>
            <person name="Zhao G."/>
            <person name="Zou C."/>
            <person name="Li K."/>
            <person name="Wang K."/>
            <person name="Li T."/>
            <person name="Gao L."/>
            <person name="Zhang X."/>
            <person name="Wang H."/>
            <person name="Yang Z."/>
            <person name="Liu X."/>
            <person name="Jiang W."/>
            <person name="Mao L."/>
            <person name="Kong X."/>
            <person name="Jiao Y."/>
            <person name="Jia J."/>
        </authorList>
    </citation>
    <scope>NUCLEOTIDE SEQUENCE [LARGE SCALE GENOMIC DNA]</scope>
    <source>
        <strain evidence="10">cv. AL8/78</strain>
    </source>
</reference>
<comment type="subcellular location">
    <subcellularLocation>
        <location evidence="1">Nucleus</location>
    </subcellularLocation>
</comment>
<dbReference type="PROSITE" id="PS51032">
    <property type="entry name" value="AP2_ERF"/>
    <property type="match status" value="1"/>
</dbReference>
<reference evidence="9" key="4">
    <citation type="submission" date="2019-03" db="UniProtKB">
        <authorList>
            <consortium name="EnsemblPlants"/>
        </authorList>
    </citation>
    <scope>IDENTIFICATION</scope>
</reference>
<keyword evidence="5" id="KW-0539">Nucleus</keyword>
<dbReference type="EnsemblPlants" id="AET3Gv20879600.8">
    <property type="protein sequence ID" value="AET3Gv20879600.8"/>
    <property type="gene ID" value="AET3Gv20879600"/>
</dbReference>
<dbReference type="InterPro" id="IPR036955">
    <property type="entry name" value="AP2/ERF_dom_sf"/>
</dbReference>
<proteinExistence type="inferred from homology"/>
<dbReference type="PANTHER" id="PTHR32467:SF241">
    <property type="entry name" value="OS01G0899800 PROTEIN"/>
    <property type="match status" value="1"/>
</dbReference>
<evidence type="ECO:0000256" key="2">
    <source>
        <dbReference type="ARBA" id="ARBA00023015"/>
    </source>
</evidence>
<feature type="compositionally biased region" description="Basic residues" evidence="7">
    <location>
        <begin position="135"/>
        <end position="145"/>
    </location>
</feature>
<dbReference type="Gramene" id="AET3Gv20879600.8">
    <property type="protein sequence ID" value="AET3Gv20879600.8"/>
    <property type="gene ID" value="AET3Gv20879600"/>
</dbReference>
<name>A0A453G4L2_AEGTS</name>
<keyword evidence="10" id="KW-1185">Reference proteome</keyword>
<reference evidence="9" key="3">
    <citation type="journal article" date="2017" name="Nature">
        <title>Genome sequence of the progenitor of the wheat D genome Aegilops tauschii.</title>
        <authorList>
            <person name="Luo M.C."/>
            <person name="Gu Y.Q."/>
            <person name="Puiu D."/>
            <person name="Wang H."/>
            <person name="Twardziok S.O."/>
            <person name="Deal K.R."/>
            <person name="Huo N."/>
            <person name="Zhu T."/>
            <person name="Wang L."/>
            <person name="Wang Y."/>
            <person name="McGuire P.E."/>
            <person name="Liu S."/>
            <person name="Long H."/>
            <person name="Ramasamy R.K."/>
            <person name="Rodriguez J.C."/>
            <person name="Van S.L."/>
            <person name="Yuan L."/>
            <person name="Wang Z."/>
            <person name="Xia Z."/>
            <person name="Xiao L."/>
            <person name="Anderson O.D."/>
            <person name="Ouyang S."/>
            <person name="Liang Y."/>
            <person name="Zimin A.V."/>
            <person name="Pertea G."/>
            <person name="Qi P."/>
            <person name="Bennetzen J.L."/>
            <person name="Dai X."/>
            <person name="Dawson M.W."/>
            <person name="Muller H.G."/>
            <person name="Kugler K."/>
            <person name="Rivarola-Duarte L."/>
            <person name="Spannagl M."/>
            <person name="Mayer K.F.X."/>
            <person name="Lu F.H."/>
            <person name="Bevan M.W."/>
            <person name="Leroy P."/>
            <person name="Li P."/>
            <person name="You F.M."/>
            <person name="Sun Q."/>
            <person name="Liu Z."/>
            <person name="Lyons E."/>
            <person name="Wicker T."/>
            <person name="Salzberg S.L."/>
            <person name="Devos K.M."/>
            <person name="Dvorak J."/>
        </authorList>
    </citation>
    <scope>NUCLEOTIDE SEQUENCE [LARGE SCALE GENOMIC DNA]</scope>
    <source>
        <strain evidence="9">cv. AL8/78</strain>
    </source>
</reference>
<dbReference type="GO" id="GO:0003677">
    <property type="term" value="F:DNA binding"/>
    <property type="evidence" value="ECO:0007669"/>
    <property type="project" value="UniProtKB-KW"/>
</dbReference>